<accession>A0AAN5BWI6</accession>
<keyword evidence="1" id="KW-0472">Membrane</keyword>
<sequence length="200" mass="22026">MSPEELDALLAAPALAPPPGVTPNFDNPSRHNDYAWGITTVCMVVATLCLFLRCLWLLLLRNAPTDQDGHFARLVSGICLCEPIKELLLVGMHGCVIRSMPLGHPMHSPAQLTVSPTQIHLGILRSKQMLLAPRRNALLRECTSHLRCVHVLAAAEDDLEPPHELAEEDGDFNHIWCRYSVSASTYPNPHLGIGHVPKET</sequence>
<feature type="transmembrane region" description="Helical" evidence="1">
    <location>
        <begin position="34"/>
        <end position="59"/>
    </location>
</feature>
<keyword evidence="1" id="KW-1133">Transmembrane helix</keyword>
<keyword evidence="1" id="KW-0812">Transmembrane</keyword>
<name>A0AAN5BWI6_ASPOZ</name>
<evidence type="ECO:0000256" key="1">
    <source>
        <dbReference type="SAM" id="Phobius"/>
    </source>
</evidence>
<proteinExistence type="predicted"/>
<dbReference type="Proteomes" id="UP001165205">
    <property type="component" value="Unassembled WGS sequence"/>
</dbReference>
<evidence type="ECO:0000313" key="3">
    <source>
        <dbReference type="Proteomes" id="UP001165205"/>
    </source>
</evidence>
<dbReference type="EMBL" id="BSYA01000040">
    <property type="protein sequence ID" value="GMG27939.1"/>
    <property type="molecule type" value="Genomic_DNA"/>
</dbReference>
<organism evidence="2 3">
    <name type="scientific">Aspergillus oryzae</name>
    <name type="common">Yellow koji mold</name>
    <dbReference type="NCBI Taxonomy" id="5062"/>
    <lineage>
        <taxon>Eukaryota</taxon>
        <taxon>Fungi</taxon>
        <taxon>Dikarya</taxon>
        <taxon>Ascomycota</taxon>
        <taxon>Pezizomycotina</taxon>
        <taxon>Eurotiomycetes</taxon>
        <taxon>Eurotiomycetidae</taxon>
        <taxon>Eurotiales</taxon>
        <taxon>Aspergillaceae</taxon>
        <taxon>Aspergillus</taxon>
        <taxon>Aspergillus subgen. Circumdati</taxon>
    </lineage>
</organism>
<dbReference type="AlphaFoldDB" id="A0AAN5BWI6"/>
<reference evidence="2" key="1">
    <citation type="submission" date="2023-04" db="EMBL/GenBank/DDBJ databases">
        <title>Aspergillus oryzae NBRC 4228.</title>
        <authorList>
            <person name="Ichikawa N."/>
            <person name="Sato H."/>
            <person name="Tonouchi N."/>
        </authorList>
    </citation>
    <scope>NUCLEOTIDE SEQUENCE</scope>
    <source>
        <strain evidence="2">NBRC 4228</strain>
    </source>
</reference>
<gene>
    <name evidence="2" type="ORF">Aory04_000446200</name>
</gene>
<comment type="caution">
    <text evidence="2">The sequence shown here is derived from an EMBL/GenBank/DDBJ whole genome shotgun (WGS) entry which is preliminary data.</text>
</comment>
<evidence type="ECO:0000313" key="2">
    <source>
        <dbReference type="EMBL" id="GMG27939.1"/>
    </source>
</evidence>
<protein>
    <submittedName>
        <fullName evidence="2">Unnamed protein product</fullName>
    </submittedName>
</protein>